<evidence type="ECO:0000256" key="4">
    <source>
        <dbReference type="ARBA" id="ARBA00022723"/>
    </source>
</evidence>
<dbReference type="InterPro" id="IPR050377">
    <property type="entry name" value="Radical_SAM_PqqE_MftC-like"/>
</dbReference>
<dbReference type="Pfam" id="PF04055">
    <property type="entry name" value="Radical_SAM"/>
    <property type="match status" value="1"/>
</dbReference>
<dbReference type="Gene3D" id="3.20.20.70">
    <property type="entry name" value="Aldolase class I"/>
    <property type="match status" value="1"/>
</dbReference>
<keyword evidence="7" id="KW-0411">Iron-sulfur</keyword>
<keyword evidence="4" id="KW-0479">Metal-binding</keyword>
<evidence type="ECO:0000256" key="1">
    <source>
        <dbReference type="ARBA" id="ARBA00001966"/>
    </source>
</evidence>
<proteinExistence type="predicted"/>
<keyword evidence="3" id="KW-0949">S-adenosyl-L-methionine</keyword>
<dbReference type="Proteomes" id="UP000254869">
    <property type="component" value="Unassembled WGS sequence"/>
</dbReference>
<dbReference type="CDD" id="cd01335">
    <property type="entry name" value="Radical_SAM"/>
    <property type="match status" value="1"/>
</dbReference>
<dbReference type="STRING" id="1210086.GCA_001613105_03286"/>
<dbReference type="SFLD" id="SFLDS00029">
    <property type="entry name" value="Radical_SAM"/>
    <property type="match status" value="1"/>
</dbReference>
<feature type="domain" description="Radical SAM core" evidence="8">
    <location>
        <begin position="31"/>
        <end position="241"/>
    </location>
</feature>
<accession>A0A370I2P4</accession>
<keyword evidence="6" id="KW-0408">Iron</keyword>
<sequence length="341" mass="39582">MLITVRDPVRRAAVREEFRADVERLQRGLDAHRAFETDIYVTNTCNLRCNYCYFYFEDYFAEPSHHARENVSLDTLRALADQLSGHTYCVVVLGGEPFSRRDFGDLLTHMRALDIPSIRVSTNGLLLRRNKHLLPLVDTLTVSIDAMRIRQYPKQMARLLDDLRALRQEFGADLPTVVPSWTTASNDDFDRDVVPLLDFCVENAFIMKFLPLKHDQHSDWAKEREMALRAVEYAGREYVTNDRRHSEQLSDAFTQSNCLVRGNQFYLDFEGNFLYPCDEYADQKVGSLLEHSIDELVARGRERYGEFPVRDSVCAHCPSGCHSDNSYILRHPERQLEWFGE</sequence>
<keyword evidence="5" id="KW-0560">Oxidoreductase</keyword>
<evidence type="ECO:0000313" key="9">
    <source>
        <dbReference type="EMBL" id="RDI65012.1"/>
    </source>
</evidence>
<dbReference type="GO" id="GO:0016491">
    <property type="term" value="F:oxidoreductase activity"/>
    <property type="evidence" value="ECO:0007669"/>
    <property type="project" value="UniProtKB-KW"/>
</dbReference>
<dbReference type="SUPFAM" id="SSF102114">
    <property type="entry name" value="Radical SAM enzymes"/>
    <property type="match status" value="1"/>
</dbReference>
<dbReference type="InterPro" id="IPR058240">
    <property type="entry name" value="rSAM_sf"/>
</dbReference>
<dbReference type="InterPro" id="IPR000385">
    <property type="entry name" value="MoaA_NifB_PqqE_Fe-S-bd_CS"/>
</dbReference>
<dbReference type="AlphaFoldDB" id="A0A370I2P4"/>
<evidence type="ECO:0000256" key="7">
    <source>
        <dbReference type="ARBA" id="ARBA00023014"/>
    </source>
</evidence>
<comment type="cofactor">
    <cofactor evidence="1">
        <name>[4Fe-4S] cluster</name>
        <dbReference type="ChEBI" id="CHEBI:49883"/>
    </cofactor>
</comment>
<comment type="caution">
    <text evidence="9">The sequence shown here is derived from an EMBL/GenBank/DDBJ whole genome shotgun (WGS) entry which is preliminary data.</text>
</comment>
<reference evidence="9 10" key="1">
    <citation type="submission" date="2018-07" db="EMBL/GenBank/DDBJ databases">
        <title>Genomic Encyclopedia of Type Strains, Phase IV (KMG-IV): sequencing the most valuable type-strain genomes for metagenomic binning, comparative biology and taxonomic classification.</title>
        <authorList>
            <person name="Goeker M."/>
        </authorList>
    </citation>
    <scope>NUCLEOTIDE SEQUENCE [LARGE SCALE GENOMIC DNA]</scope>
    <source>
        <strain evidence="9 10">DSM 44290</strain>
    </source>
</reference>
<protein>
    <submittedName>
        <fullName evidence="9">MoaA/NifB/PqqE/SkfB family radical SAM enzyme</fullName>
    </submittedName>
</protein>
<keyword evidence="2" id="KW-0004">4Fe-4S</keyword>
<dbReference type="InterPro" id="IPR013785">
    <property type="entry name" value="Aldolase_TIM"/>
</dbReference>
<dbReference type="PROSITE" id="PS01305">
    <property type="entry name" value="MOAA_NIFB_PQQE"/>
    <property type="match status" value="1"/>
</dbReference>
<dbReference type="PANTHER" id="PTHR11228">
    <property type="entry name" value="RADICAL SAM DOMAIN PROTEIN"/>
    <property type="match status" value="1"/>
</dbReference>
<evidence type="ECO:0000256" key="5">
    <source>
        <dbReference type="ARBA" id="ARBA00023002"/>
    </source>
</evidence>
<evidence type="ECO:0000313" key="10">
    <source>
        <dbReference type="Proteomes" id="UP000254869"/>
    </source>
</evidence>
<dbReference type="PANTHER" id="PTHR11228:SF7">
    <property type="entry name" value="PQQA PEPTIDE CYCLASE"/>
    <property type="match status" value="1"/>
</dbReference>
<dbReference type="InterPro" id="IPR007197">
    <property type="entry name" value="rSAM"/>
</dbReference>
<name>A0A370I2P4_9NOCA</name>
<keyword evidence="10" id="KW-1185">Reference proteome</keyword>
<dbReference type="SFLD" id="SFLDG01067">
    <property type="entry name" value="SPASM/twitch_domain_containing"/>
    <property type="match status" value="1"/>
</dbReference>
<evidence type="ECO:0000259" key="8">
    <source>
        <dbReference type="PROSITE" id="PS51918"/>
    </source>
</evidence>
<organism evidence="9 10">
    <name type="scientific">Nocardia pseudobrasiliensis</name>
    <dbReference type="NCBI Taxonomy" id="45979"/>
    <lineage>
        <taxon>Bacteria</taxon>
        <taxon>Bacillati</taxon>
        <taxon>Actinomycetota</taxon>
        <taxon>Actinomycetes</taxon>
        <taxon>Mycobacteriales</taxon>
        <taxon>Nocardiaceae</taxon>
        <taxon>Nocardia</taxon>
    </lineage>
</organism>
<evidence type="ECO:0000256" key="2">
    <source>
        <dbReference type="ARBA" id="ARBA00022485"/>
    </source>
</evidence>
<dbReference type="PROSITE" id="PS51918">
    <property type="entry name" value="RADICAL_SAM"/>
    <property type="match status" value="1"/>
</dbReference>
<dbReference type="EMBL" id="QQBC01000007">
    <property type="protein sequence ID" value="RDI65012.1"/>
    <property type="molecule type" value="Genomic_DNA"/>
</dbReference>
<dbReference type="RefSeq" id="WP_067998453.1">
    <property type="nucleotide sequence ID" value="NZ_QQBC01000007.1"/>
</dbReference>
<dbReference type="GO" id="GO:0051539">
    <property type="term" value="F:4 iron, 4 sulfur cluster binding"/>
    <property type="evidence" value="ECO:0007669"/>
    <property type="project" value="UniProtKB-KW"/>
</dbReference>
<evidence type="ECO:0000256" key="6">
    <source>
        <dbReference type="ARBA" id="ARBA00023004"/>
    </source>
</evidence>
<gene>
    <name evidence="9" type="ORF">DFR76_107390</name>
</gene>
<dbReference type="GO" id="GO:0046872">
    <property type="term" value="F:metal ion binding"/>
    <property type="evidence" value="ECO:0007669"/>
    <property type="project" value="UniProtKB-KW"/>
</dbReference>
<evidence type="ECO:0000256" key="3">
    <source>
        <dbReference type="ARBA" id="ARBA00022691"/>
    </source>
</evidence>